<accession>A0A8S5LVD6</accession>
<evidence type="ECO:0000256" key="1">
    <source>
        <dbReference type="SAM" id="MobiDB-lite"/>
    </source>
</evidence>
<sequence>MGMRGWSEDEIKTAARMYANGELFKSIGEAIHKSADTVNHFVRAHPERFISDAERRDVLQGKGAALYIPRYTRRCHDCGAPTTDYRCPRCWSRLRSRGGYAPKGDASDMDTVTYGPAQ</sequence>
<reference evidence="2" key="1">
    <citation type="journal article" date="2021" name="Proc. Natl. Acad. Sci. U.S.A.">
        <title>A Catalog of Tens of Thousands of Viruses from Human Metagenomes Reveals Hidden Associations with Chronic Diseases.</title>
        <authorList>
            <person name="Tisza M.J."/>
            <person name="Buck C.B."/>
        </authorList>
    </citation>
    <scope>NUCLEOTIDE SEQUENCE</scope>
    <source>
        <strain evidence="2">Ctc5632</strain>
    </source>
</reference>
<feature type="region of interest" description="Disordered" evidence="1">
    <location>
        <begin position="95"/>
        <end position="118"/>
    </location>
</feature>
<protein>
    <submittedName>
        <fullName evidence="2">Zinc ribbon domain protein</fullName>
    </submittedName>
</protein>
<dbReference type="EMBL" id="BK014749">
    <property type="protein sequence ID" value="DAD73993.1"/>
    <property type="molecule type" value="Genomic_DNA"/>
</dbReference>
<organism evidence="2">
    <name type="scientific">Podoviridae sp. ctc5632</name>
    <dbReference type="NCBI Taxonomy" id="2826565"/>
    <lineage>
        <taxon>Viruses</taxon>
        <taxon>Duplodnaviria</taxon>
        <taxon>Heunggongvirae</taxon>
        <taxon>Uroviricota</taxon>
        <taxon>Caudoviricetes</taxon>
    </lineage>
</organism>
<proteinExistence type="predicted"/>
<name>A0A8S5LVD6_9CAUD</name>
<evidence type="ECO:0000313" key="2">
    <source>
        <dbReference type="EMBL" id="DAD73993.1"/>
    </source>
</evidence>